<dbReference type="Proteomes" id="UP000821865">
    <property type="component" value="Chromosome 4"/>
</dbReference>
<accession>A0ACB8CYK5</accession>
<organism evidence="1 2">
    <name type="scientific">Dermacentor silvarum</name>
    <name type="common">Tick</name>
    <dbReference type="NCBI Taxonomy" id="543639"/>
    <lineage>
        <taxon>Eukaryota</taxon>
        <taxon>Metazoa</taxon>
        <taxon>Ecdysozoa</taxon>
        <taxon>Arthropoda</taxon>
        <taxon>Chelicerata</taxon>
        <taxon>Arachnida</taxon>
        <taxon>Acari</taxon>
        <taxon>Parasitiformes</taxon>
        <taxon>Ixodida</taxon>
        <taxon>Ixodoidea</taxon>
        <taxon>Ixodidae</taxon>
        <taxon>Rhipicephalinae</taxon>
        <taxon>Dermacentor</taxon>
    </lineage>
</organism>
<protein>
    <submittedName>
        <fullName evidence="1">Uncharacterized protein</fullName>
    </submittedName>
</protein>
<reference evidence="1" key="1">
    <citation type="submission" date="2020-05" db="EMBL/GenBank/DDBJ databases">
        <title>Large-scale comparative analyses of tick genomes elucidate their genetic diversity and vector capacities.</title>
        <authorList>
            <person name="Jia N."/>
            <person name="Wang J."/>
            <person name="Shi W."/>
            <person name="Du L."/>
            <person name="Sun Y."/>
            <person name="Zhan W."/>
            <person name="Jiang J."/>
            <person name="Wang Q."/>
            <person name="Zhang B."/>
            <person name="Ji P."/>
            <person name="Sakyi L.B."/>
            <person name="Cui X."/>
            <person name="Yuan T."/>
            <person name="Jiang B."/>
            <person name="Yang W."/>
            <person name="Lam T.T.-Y."/>
            <person name="Chang Q."/>
            <person name="Ding S."/>
            <person name="Wang X."/>
            <person name="Zhu J."/>
            <person name="Ruan X."/>
            <person name="Zhao L."/>
            <person name="Wei J."/>
            <person name="Que T."/>
            <person name="Du C."/>
            <person name="Cheng J."/>
            <person name="Dai P."/>
            <person name="Han X."/>
            <person name="Huang E."/>
            <person name="Gao Y."/>
            <person name="Liu J."/>
            <person name="Shao H."/>
            <person name="Ye R."/>
            <person name="Li L."/>
            <person name="Wei W."/>
            <person name="Wang X."/>
            <person name="Wang C."/>
            <person name="Yang T."/>
            <person name="Huo Q."/>
            <person name="Li W."/>
            <person name="Guo W."/>
            <person name="Chen H."/>
            <person name="Zhou L."/>
            <person name="Ni X."/>
            <person name="Tian J."/>
            <person name="Zhou Y."/>
            <person name="Sheng Y."/>
            <person name="Liu T."/>
            <person name="Pan Y."/>
            <person name="Xia L."/>
            <person name="Li J."/>
            <person name="Zhao F."/>
            <person name="Cao W."/>
        </authorList>
    </citation>
    <scope>NUCLEOTIDE SEQUENCE</scope>
    <source>
        <strain evidence="1">Dsil-2018</strain>
    </source>
</reference>
<name>A0ACB8CYK5_DERSI</name>
<comment type="caution">
    <text evidence="1">The sequence shown here is derived from an EMBL/GenBank/DDBJ whole genome shotgun (WGS) entry which is preliminary data.</text>
</comment>
<dbReference type="EMBL" id="CM023473">
    <property type="protein sequence ID" value="KAH7954181.1"/>
    <property type="molecule type" value="Genomic_DNA"/>
</dbReference>
<evidence type="ECO:0000313" key="1">
    <source>
        <dbReference type="EMBL" id="KAH7954181.1"/>
    </source>
</evidence>
<evidence type="ECO:0000313" key="2">
    <source>
        <dbReference type="Proteomes" id="UP000821865"/>
    </source>
</evidence>
<keyword evidence="2" id="KW-1185">Reference proteome</keyword>
<sequence length="146" mass="16410">MAVPRAYRNWDQSSGAMEGEILVEEFQRSSEMHGVQYRTFKGNEDSSVYYELETKVEYGRIIKKNECSSHVIKCSTSRLYSIAKESKDTRSLLSGPRIKPIKNGARKAVSQPCAKVLRDFNGSAQDSKKEKAILVQELASDLMNGP</sequence>
<proteinExistence type="predicted"/>
<gene>
    <name evidence="1" type="ORF">HPB49_016123</name>
</gene>